<dbReference type="eggNOG" id="COG2740">
    <property type="taxonomic scope" value="Bacteria"/>
</dbReference>
<reference evidence="2" key="1">
    <citation type="submission" date="2012-04" db="EMBL/GenBank/DDBJ databases">
        <title>Finished genome of Dactylococcopsis salina PCC 8305.</title>
        <authorList>
            <consortium name="US DOE Joint Genome Institute"/>
            <person name="Gugger M."/>
            <person name="Coursin T."/>
            <person name="Rippka R."/>
            <person name="Tandeau De Marsac N."/>
            <person name="Huntemann M."/>
            <person name="Wei C.-L."/>
            <person name="Han J."/>
            <person name="Detter J.C."/>
            <person name="Han C."/>
            <person name="Tapia R."/>
            <person name="Daligault H."/>
            <person name="Chen A."/>
            <person name="Krypides N."/>
            <person name="Mavromatis K."/>
            <person name="Markowitz V."/>
            <person name="Szeto E."/>
            <person name="Ivanova N."/>
            <person name="Ovchinnikova G."/>
            <person name="Pagani I."/>
            <person name="Pati A."/>
            <person name="Goodwin L."/>
            <person name="Peters L."/>
            <person name="Pitluck S."/>
            <person name="Woyke T."/>
            <person name="Kerfeld C."/>
        </authorList>
    </citation>
    <scope>NUCLEOTIDE SEQUENCE [LARGE SCALE GENOMIC DNA]</scope>
    <source>
        <strain evidence="2">PCC 8305</strain>
    </source>
</reference>
<dbReference type="InterPro" id="IPR037465">
    <property type="entry name" value="YlxR"/>
</dbReference>
<dbReference type="SUPFAM" id="SSF64376">
    <property type="entry name" value="YlxR-like"/>
    <property type="match status" value="1"/>
</dbReference>
<dbReference type="AlphaFoldDB" id="K9YRD6"/>
<evidence type="ECO:0000313" key="2">
    <source>
        <dbReference type="EMBL" id="AFZ49042.1"/>
    </source>
</evidence>
<dbReference type="InterPro" id="IPR007393">
    <property type="entry name" value="YlxR_dom"/>
</dbReference>
<feature type="domain" description="YlxR" evidence="1">
    <location>
        <begin position="6"/>
        <end position="77"/>
    </location>
</feature>
<dbReference type="STRING" id="13035.Dacsa_0234"/>
<accession>K9YRD6</accession>
<keyword evidence="3" id="KW-1185">Reference proteome</keyword>
<dbReference type="PANTHER" id="PTHR34215">
    <property type="entry name" value="BLL0784 PROTEIN"/>
    <property type="match status" value="1"/>
</dbReference>
<dbReference type="KEGG" id="dsl:Dacsa_0234"/>
<dbReference type="Pfam" id="PF04296">
    <property type="entry name" value="YlxR"/>
    <property type="match status" value="1"/>
</dbReference>
<organism evidence="2 3">
    <name type="scientific">Dactylococcopsis salina (strain PCC 8305)</name>
    <name type="common">Myxobactron salinum</name>
    <dbReference type="NCBI Taxonomy" id="13035"/>
    <lineage>
        <taxon>Bacteria</taxon>
        <taxon>Bacillati</taxon>
        <taxon>Cyanobacteriota</taxon>
        <taxon>Cyanophyceae</taxon>
        <taxon>Nodosilineales</taxon>
        <taxon>Cymatolegaceae</taxon>
        <taxon>Dactylococcopsis</taxon>
    </lineage>
</organism>
<evidence type="ECO:0000259" key="1">
    <source>
        <dbReference type="Pfam" id="PF04296"/>
    </source>
</evidence>
<dbReference type="HOGENOM" id="CLU_147970_2_0_3"/>
<gene>
    <name evidence="2" type="ORF">Dacsa_0234</name>
</gene>
<dbReference type="EMBL" id="CP003944">
    <property type="protein sequence ID" value="AFZ49042.1"/>
    <property type="molecule type" value="Genomic_DNA"/>
</dbReference>
<dbReference type="PANTHER" id="PTHR34215:SF1">
    <property type="entry name" value="YLXR DOMAIN-CONTAINING PROTEIN"/>
    <property type="match status" value="1"/>
</dbReference>
<protein>
    <submittedName>
        <fullName evidence="2">Nucleic-acid-binding protein implicated in transcription termination</fullName>
    </submittedName>
</protein>
<evidence type="ECO:0000313" key="3">
    <source>
        <dbReference type="Proteomes" id="UP000010482"/>
    </source>
</evidence>
<dbReference type="RefSeq" id="WP_015228055.1">
    <property type="nucleotide sequence ID" value="NC_019780.1"/>
</dbReference>
<dbReference type="OrthoDB" id="426849at2"/>
<dbReference type="Proteomes" id="UP000010482">
    <property type="component" value="Chromosome"/>
</dbReference>
<dbReference type="PATRIC" id="fig|13035.3.peg.271"/>
<dbReference type="Gene3D" id="3.30.1230.10">
    <property type="entry name" value="YlxR-like"/>
    <property type="match status" value="1"/>
</dbReference>
<proteinExistence type="predicted"/>
<name>K9YRD6_DACS8</name>
<sequence>MEKNYRRCLSCRRIAPKEEFLRIVRVHPSRKIQLDQGMGRSAYVCPCASCLKTAQHKNRLGRAIKAKIPPTIYQELENRINGRESSENLKSLVQ</sequence>
<dbReference type="InterPro" id="IPR035931">
    <property type="entry name" value="YlxR-like_sf"/>
</dbReference>